<proteinExistence type="predicted"/>
<dbReference type="Proteomes" id="UP000595564">
    <property type="component" value="Chromosome"/>
</dbReference>
<name>A0A7R6PSM6_9BACT</name>
<dbReference type="GO" id="GO:0016301">
    <property type="term" value="F:kinase activity"/>
    <property type="evidence" value="ECO:0007669"/>
    <property type="project" value="UniProtKB-KW"/>
</dbReference>
<dbReference type="Gene3D" id="3.40.1190.20">
    <property type="match status" value="1"/>
</dbReference>
<dbReference type="SUPFAM" id="SSF53613">
    <property type="entry name" value="Ribokinase-like"/>
    <property type="match status" value="1"/>
</dbReference>
<dbReference type="KEGG" id="thyd:TTHT_2149"/>
<sequence>MAIIAVGSVAYDSLKTPFGERERVLGGSATHFSMGASLFTKVNLVGVVGKDFREEDIELLRNRGVNLEGLVQKEGKTFFWKGEYRENLNEAITHDTQLNVFAEFDPVIPESYMDSNILFLGNIHPELQLKVINQVENKVKFIAADTMNLWINTTPEQLKEVIKRVNLIFVNDGEARLLTGEKIVVKAAKKILDMGPDFVCIKRGEYGASLFSKNDTALLPAFPVEKVIDPTGAGDTFAAGFLGYVDKYGNFSFDTFREGLKVGTVLSSFQIEDFSVDRMRTLTLTEVENRLNLFRKFIR</sequence>
<keyword evidence="2" id="KW-0418">Kinase</keyword>
<dbReference type="Pfam" id="PF00294">
    <property type="entry name" value="PfkB"/>
    <property type="match status" value="1"/>
</dbReference>
<gene>
    <name evidence="4" type="ORF">TTHT_2149</name>
</gene>
<evidence type="ECO:0000256" key="1">
    <source>
        <dbReference type="ARBA" id="ARBA00022679"/>
    </source>
</evidence>
<feature type="domain" description="Carbohydrate kinase PfkB" evidence="3">
    <location>
        <begin position="13"/>
        <end position="271"/>
    </location>
</feature>
<organism evidence="4 5">
    <name type="scientific">Thermotomaculum hydrothermale</name>
    <dbReference type="NCBI Taxonomy" id="981385"/>
    <lineage>
        <taxon>Bacteria</taxon>
        <taxon>Pseudomonadati</taxon>
        <taxon>Acidobacteriota</taxon>
        <taxon>Holophagae</taxon>
        <taxon>Thermotomaculales</taxon>
        <taxon>Thermotomaculaceae</taxon>
        <taxon>Thermotomaculum</taxon>
    </lineage>
</organism>
<evidence type="ECO:0000259" key="3">
    <source>
        <dbReference type="Pfam" id="PF00294"/>
    </source>
</evidence>
<dbReference type="PROSITE" id="PS00584">
    <property type="entry name" value="PFKB_KINASES_2"/>
    <property type="match status" value="1"/>
</dbReference>
<dbReference type="InterPro" id="IPR002173">
    <property type="entry name" value="Carboh/pur_kinase_PfkB_CS"/>
</dbReference>
<dbReference type="InterPro" id="IPR029056">
    <property type="entry name" value="Ribokinase-like"/>
</dbReference>
<dbReference type="EMBL" id="AP017470">
    <property type="protein sequence ID" value="BBB33581.1"/>
    <property type="molecule type" value="Genomic_DNA"/>
</dbReference>
<accession>A0A7R6PSM6</accession>
<dbReference type="PANTHER" id="PTHR10584">
    <property type="entry name" value="SUGAR KINASE"/>
    <property type="match status" value="1"/>
</dbReference>
<dbReference type="AlphaFoldDB" id="A0A7R6PSM6"/>
<protein>
    <submittedName>
        <fullName evidence="4">PfkB domain-containing protein</fullName>
    </submittedName>
</protein>
<evidence type="ECO:0000256" key="2">
    <source>
        <dbReference type="ARBA" id="ARBA00022777"/>
    </source>
</evidence>
<dbReference type="PANTHER" id="PTHR10584:SF166">
    <property type="entry name" value="RIBOKINASE"/>
    <property type="match status" value="1"/>
</dbReference>
<dbReference type="RefSeq" id="WP_201327892.1">
    <property type="nucleotide sequence ID" value="NZ_AP017470.1"/>
</dbReference>
<evidence type="ECO:0000313" key="4">
    <source>
        <dbReference type="EMBL" id="BBB33581.1"/>
    </source>
</evidence>
<dbReference type="GO" id="GO:0005829">
    <property type="term" value="C:cytosol"/>
    <property type="evidence" value="ECO:0007669"/>
    <property type="project" value="TreeGrafter"/>
</dbReference>
<keyword evidence="5" id="KW-1185">Reference proteome</keyword>
<dbReference type="InterPro" id="IPR011611">
    <property type="entry name" value="PfkB_dom"/>
</dbReference>
<evidence type="ECO:0000313" key="5">
    <source>
        <dbReference type="Proteomes" id="UP000595564"/>
    </source>
</evidence>
<reference evidence="4 5" key="1">
    <citation type="journal article" date="2012" name="Extremophiles">
        <title>Thermotomaculum hydrothermale gen. nov., sp. nov., a novel heterotrophic thermophile within the phylum Acidobacteria from a deep-sea hydrothermal vent chimney in the Southern Okinawa Trough.</title>
        <authorList>
            <person name="Izumi H."/>
            <person name="Nunoura T."/>
            <person name="Miyazaki M."/>
            <person name="Mino S."/>
            <person name="Toki T."/>
            <person name="Takai K."/>
            <person name="Sako Y."/>
            <person name="Sawabe T."/>
            <person name="Nakagawa S."/>
        </authorList>
    </citation>
    <scope>NUCLEOTIDE SEQUENCE [LARGE SCALE GENOMIC DNA]</scope>
    <source>
        <strain evidence="4 5">AC55</strain>
    </source>
</reference>
<keyword evidence="1" id="KW-0808">Transferase</keyword>